<evidence type="ECO:0000313" key="2">
    <source>
        <dbReference type="RefSeq" id="XP_016970850.1"/>
    </source>
</evidence>
<organism evidence="2">
    <name type="scientific">Drosophila rhopaloa</name>
    <name type="common">Fruit fly</name>
    <dbReference type="NCBI Taxonomy" id="1041015"/>
    <lineage>
        <taxon>Eukaryota</taxon>
        <taxon>Metazoa</taxon>
        <taxon>Ecdysozoa</taxon>
        <taxon>Arthropoda</taxon>
        <taxon>Hexapoda</taxon>
        <taxon>Insecta</taxon>
        <taxon>Pterygota</taxon>
        <taxon>Neoptera</taxon>
        <taxon>Endopterygota</taxon>
        <taxon>Diptera</taxon>
        <taxon>Brachycera</taxon>
        <taxon>Muscomorpha</taxon>
        <taxon>Ephydroidea</taxon>
        <taxon>Drosophilidae</taxon>
        <taxon>Drosophila</taxon>
        <taxon>Sophophora</taxon>
    </lineage>
</organism>
<sequence length="250" mass="27847">MRRGWHSKINIQYVPAPPKWAYARPPTPRHVPIYWEENEEPQASPPPSQHEEENPAEPSPPGQVHGGEGPGKKRQEATPEDRQEQQDTHGPQGVLWRQHAVTWSWPEGPAGAPTEDAEEVQQPTPNPRDPRLCGGHAHVTPPTPPTTAESIPADGGRSAQKEEPLEKGPWVWSDPVPRGRPRLARQESAPVGTARPSFQRQASLPDERRWAEVQQQDWPEGIQTAPAVTAARRRGGKQCVLVQQGGRRFR</sequence>
<dbReference type="OrthoDB" id="7875433at2759"/>
<evidence type="ECO:0000256" key="1">
    <source>
        <dbReference type="SAM" id="MobiDB-lite"/>
    </source>
</evidence>
<dbReference type="AlphaFoldDB" id="A0A6P4DYR0"/>
<accession>A0A6P4DYR0</accession>
<proteinExistence type="predicted"/>
<feature type="non-terminal residue" evidence="2">
    <location>
        <position position="250"/>
    </location>
</feature>
<gene>
    <name evidence="2" type="primary">LOC108038533</name>
</gene>
<name>A0A6P4DYR0_DRORH</name>
<protein>
    <submittedName>
        <fullName evidence="2">Basic salivary proline-rich protein 2-like</fullName>
    </submittedName>
</protein>
<feature type="compositionally biased region" description="Basic and acidic residues" evidence="1">
    <location>
        <begin position="70"/>
        <end position="87"/>
    </location>
</feature>
<dbReference type="RefSeq" id="XP_016970850.1">
    <property type="nucleotide sequence ID" value="XM_017115361.1"/>
</dbReference>
<reference evidence="2" key="1">
    <citation type="submission" date="2025-08" db="UniProtKB">
        <authorList>
            <consortium name="RefSeq"/>
        </authorList>
    </citation>
    <scope>IDENTIFICATION</scope>
</reference>
<feature type="region of interest" description="Disordered" evidence="1">
    <location>
        <begin position="1"/>
        <end position="215"/>
    </location>
</feature>